<dbReference type="Proteomes" id="UP001232063">
    <property type="component" value="Unassembled WGS sequence"/>
</dbReference>
<sequence>MIIKHFVRVICFCLVINSSAQNLLTKDGLKTGLWIEKDTTDSWDTRIGNYKLISQDTYTIVDTLSDWWYMIRYPGLQKMILLQTDKIHNGFISVRDSIWQVYDSTNRLVERQSWKEGIHIASTNLNNVGNTDSSFYYDLQKGVQYEYEYREEKLYKKASKSLIDENMLEVNEFYPNHNLIISNAEPQLNVLLGSNKSATFSLRLSCKSDLKIFSITSTSGKVLIKPTNESFPIPIRAKENVTVWLSFTPDMETFPMGGRDTLLVETVENNQTITYKIYCILFATHVWLHNLSHLKKLTVSQSNDKYLFVSPMGTITSAYLKGNKKAESQSVSFGDGDFIKFDLHKFPPGRYRLHIMSCNDDGKVWVRIKK</sequence>
<gene>
    <name evidence="1" type="ORF">QNI22_35635</name>
</gene>
<evidence type="ECO:0000313" key="1">
    <source>
        <dbReference type="EMBL" id="MDJ1506046.1"/>
    </source>
</evidence>
<dbReference type="AlphaFoldDB" id="A0AAE3R9C3"/>
<comment type="caution">
    <text evidence="1">The sequence shown here is derived from an EMBL/GenBank/DDBJ whole genome shotgun (WGS) entry which is preliminary data.</text>
</comment>
<organism evidence="1 2">
    <name type="scientific">Xanthocytophaga agilis</name>
    <dbReference type="NCBI Taxonomy" id="3048010"/>
    <lineage>
        <taxon>Bacteria</taxon>
        <taxon>Pseudomonadati</taxon>
        <taxon>Bacteroidota</taxon>
        <taxon>Cytophagia</taxon>
        <taxon>Cytophagales</taxon>
        <taxon>Rhodocytophagaceae</taxon>
        <taxon>Xanthocytophaga</taxon>
    </lineage>
</organism>
<protein>
    <submittedName>
        <fullName evidence="1">Uncharacterized protein</fullName>
    </submittedName>
</protein>
<accession>A0AAE3R9C3</accession>
<reference evidence="1" key="1">
    <citation type="submission" date="2023-05" db="EMBL/GenBank/DDBJ databases">
        <authorList>
            <person name="Zhang X."/>
        </authorList>
    </citation>
    <scope>NUCLEOTIDE SEQUENCE</scope>
    <source>
        <strain evidence="1">BD1B2-1</strain>
    </source>
</reference>
<evidence type="ECO:0000313" key="2">
    <source>
        <dbReference type="Proteomes" id="UP001232063"/>
    </source>
</evidence>
<dbReference type="EMBL" id="JASJOU010000019">
    <property type="protein sequence ID" value="MDJ1506046.1"/>
    <property type="molecule type" value="Genomic_DNA"/>
</dbReference>
<name>A0AAE3R9C3_9BACT</name>
<proteinExistence type="predicted"/>
<keyword evidence="2" id="KW-1185">Reference proteome</keyword>
<dbReference type="RefSeq" id="WP_314518740.1">
    <property type="nucleotide sequence ID" value="NZ_JASJOU010000019.1"/>
</dbReference>